<dbReference type="GO" id="GO:0016491">
    <property type="term" value="F:oxidoreductase activity"/>
    <property type="evidence" value="ECO:0000318"/>
    <property type="project" value="GO_Central"/>
</dbReference>
<feature type="chain" id="PRO_5003123477" description="Saposin A-type domain-containing protein" evidence="6">
    <location>
        <begin position="27"/>
        <end position="236"/>
    </location>
</feature>
<keyword evidence="4 6" id="KW-0732">Signal</keyword>
<dbReference type="PANTHER" id="PTHR13234">
    <property type="entry name" value="GAMMA-INTERFERON INDUCIBLE LYSOSOMAL THIOL REDUCTASE GILT"/>
    <property type="match status" value="1"/>
</dbReference>
<evidence type="ECO:0000256" key="6">
    <source>
        <dbReference type="SAM" id="SignalP"/>
    </source>
</evidence>
<keyword evidence="8" id="KW-1185">Reference proteome</keyword>
<evidence type="ECO:0000256" key="3">
    <source>
        <dbReference type="ARBA" id="ARBA00022525"/>
    </source>
</evidence>
<dbReference type="KEGG" id="smo:SELMODRAFT_162916"/>
<organism evidence="8">
    <name type="scientific">Selaginella moellendorffii</name>
    <name type="common">Spikemoss</name>
    <dbReference type="NCBI Taxonomy" id="88036"/>
    <lineage>
        <taxon>Eukaryota</taxon>
        <taxon>Viridiplantae</taxon>
        <taxon>Streptophyta</taxon>
        <taxon>Embryophyta</taxon>
        <taxon>Tracheophyta</taxon>
        <taxon>Lycopodiopsida</taxon>
        <taxon>Selaginellales</taxon>
        <taxon>Selaginellaceae</taxon>
        <taxon>Selaginella</taxon>
    </lineage>
</organism>
<dbReference type="OrthoDB" id="958254at2759"/>
<dbReference type="InParanoid" id="D8TCA2"/>
<dbReference type="Gramene" id="EFJ05746">
    <property type="protein sequence ID" value="EFJ05746"/>
    <property type="gene ID" value="SELMODRAFT_162916"/>
</dbReference>
<proteinExistence type="inferred from homology"/>
<reference evidence="7 8" key="1">
    <citation type="journal article" date="2011" name="Science">
        <title>The Selaginella genome identifies genetic changes associated with the evolution of vascular plants.</title>
        <authorList>
            <person name="Banks J.A."/>
            <person name="Nishiyama T."/>
            <person name="Hasebe M."/>
            <person name="Bowman J.L."/>
            <person name="Gribskov M."/>
            <person name="dePamphilis C."/>
            <person name="Albert V.A."/>
            <person name="Aono N."/>
            <person name="Aoyama T."/>
            <person name="Ambrose B.A."/>
            <person name="Ashton N.W."/>
            <person name="Axtell M.J."/>
            <person name="Barker E."/>
            <person name="Barker M.S."/>
            <person name="Bennetzen J.L."/>
            <person name="Bonawitz N.D."/>
            <person name="Chapple C."/>
            <person name="Cheng C."/>
            <person name="Correa L.G."/>
            <person name="Dacre M."/>
            <person name="DeBarry J."/>
            <person name="Dreyer I."/>
            <person name="Elias M."/>
            <person name="Engstrom E.M."/>
            <person name="Estelle M."/>
            <person name="Feng L."/>
            <person name="Finet C."/>
            <person name="Floyd S.K."/>
            <person name="Frommer W.B."/>
            <person name="Fujita T."/>
            <person name="Gramzow L."/>
            <person name="Gutensohn M."/>
            <person name="Harholt J."/>
            <person name="Hattori M."/>
            <person name="Heyl A."/>
            <person name="Hirai T."/>
            <person name="Hiwatashi Y."/>
            <person name="Ishikawa M."/>
            <person name="Iwata M."/>
            <person name="Karol K.G."/>
            <person name="Koehler B."/>
            <person name="Kolukisaoglu U."/>
            <person name="Kubo M."/>
            <person name="Kurata T."/>
            <person name="Lalonde S."/>
            <person name="Li K."/>
            <person name="Li Y."/>
            <person name="Litt A."/>
            <person name="Lyons E."/>
            <person name="Manning G."/>
            <person name="Maruyama T."/>
            <person name="Michael T.P."/>
            <person name="Mikami K."/>
            <person name="Miyazaki S."/>
            <person name="Morinaga S."/>
            <person name="Murata T."/>
            <person name="Mueller-Roeber B."/>
            <person name="Nelson D.R."/>
            <person name="Obara M."/>
            <person name="Oguri Y."/>
            <person name="Olmstead R.G."/>
            <person name="Onodera N."/>
            <person name="Petersen B.L."/>
            <person name="Pils B."/>
            <person name="Prigge M."/>
            <person name="Rensing S.A."/>
            <person name="Riano-Pachon D.M."/>
            <person name="Roberts A.W."/>
            <person name="Sato Y."/>
            <person name="Scheller H.V."/>
            <person name="Schulz B."/>
            <person name="Schulz C."/>
            <person name="Shakirov E.V."/>
            <person name="Shibagaki N."/>
            <person name="Shinohara N."/>
            <person name="Shippen D.E."/>
            <person name="Soerensen I."/>
            <person name="Sotooka R."/>
            <person name="Sugimoto N."/>
            <person name="Sugita M."/>
            <person name="Sumikawa N."/>
            <person name="Tanurdzic M."/>
            <person name="Theissen G."/>
            <person name="Ulvskov P."/>
            <person name="Wakazuki S."/>
            <person name="Weng J.K."/>
            <person name="Willats W.W."/>
            <person name="Wipf D."/>
            <person name="Wolf P.G."/>
            <person name="Yang L."/>
            <person name="Zimmer A.D."/>
            <person name="Zhu Q."/>
            <person name="Mitros T."/>
            <person name="Hellsten U."/>
            <person name="Loque D."/>
            <person name="Otillar R."/>
            <person name="Salamov A."/>
            <person name="Schmutz J."/>
            <person name="Shapiro H."/>
            <person name="Lindquist E."/>
            <person name="Lucas S."/>
            <person name="Rokhsar D."/>
            <person name="Grigoriev I.V."/>
        </authorList>
    </citation>
    <scope>NUCLEOTIDE SEQUENCE [LARGE SCALE GENOMIC DNA]</scope>
</reference>
<evidence type="ECO:0000313" key="7">
    <source>
        <dbReference type="EMBL" id="EFJ05746.1"/>
    </source>
</evidence>
<dbReference type="STRING" id="88036.D8TCA2"/>
<sequence length="236" mass="26340">MAMADHRLTSSLLALPLFFLVAVVIADPDAKTCADAEKVSVELYTESLCPFCANFVVNYLSKFFTNGLIEIVDLKIIPYGNARMDSSGHITCQHGPDECKLNIIQSCAIHLWPKVDAWFPFIYCLESLPRAIAAEAWKSCNSSIANITLVEECYKGPTGLLLEKGYAKITGELDPPHRYVPWVVVNGNPLYEDYGDIEKYVCDAYKGDHKPQLCKSFERRSRLGLMTSIKDKACMA</sequence>
<dbReference type="HOGENOM" id="CLU_066886_1_0_1"/>
<evidence type="ECO:0000313" key="8">
    <source>
        <dbReference type="Proteomes" id="UP000001514"/>
    </source>
</evidence>
<name>D8TCA2_SELML</name>
<dbReference type="GO" id="GO:0016671">
    <property type="term" value="F:oxidoreductase activity, acting on a sulfur group of donors, disulfide as acceptor"/>
    <property type="evidence" value="ECO:0007669"/>
    <property type="project" value="InterPro"/>
</dbReference>
<comment type="subcellular location">
    <subcellularLocation>
        <location evidence="1">Secreted</location>
    </subcellularLocation>
</comment>
<evidence type="ECO:0008006" key="9">
    <source>
        <dbReference type="Google" id="ProtNLM"/>
    </source>
</evidence>
<gene>
    <name evidence="7" type="ORF">SELMODRAFT_162916</name>
</gene>
<dbReference type="eggNOG" id="KOG3160">
    <property type="taxonomic scope" value="Eukaryota"/>
</dbReference>
<keyword evidence="5" id="KW-0325">Glycoprotein</keyword>
<keyword evidence="3" id="KW-0964">Secreted</keyword>
<evidence type="ECO:0000256" key="4">
    <source>
        <dbReference type="ARBA" id="ARBA00022729"/>
    </source>
</evidence>
<protein>
    <recommendedName>
        <fullName evidence="9">Saposin A-type domain-containing protein</fullName>
    </recommendedName>
</protein>
<evidence type="ECO:0000256" key="2">
    <source>
        <dbReference type="ARBA" id="ARBA00005679"/>
    </source>
</evidence>
<dbReference type="EMBL" id="GL377715">
    <property type="protein sequence ID" value="EFJ05746.1"/>
    <property type="molecule type" value="Genomic_DNA"/>
</dbReference>
<dbReference type="InterPro" id="IPR004911">
    <property type="entry name" value="Interferon-induced_GILT"/>
</dbReference>
<dbReference type="FunCoup" id="D8TCA2">
    <property type="interactions" value="1043"/>
</dbReference>
<dbReference type="PANTHER" id="PTHR13234:SF8">
    <property type="entry name" value="GAMMA-INTERFERON-INDUCIBLE LYSOSOMAL THIOL REDUCTASE"/>
    <property type="match status" value="1"/>
</dbReference>
<feature type="signal peptide" evidence="6">
    <location>
        <begin position="1"/>
        <end position="26"/>
    </location>
</feature>
<dbReference type="Proteomes" id="UP000001514">
    <property type="component" value="Unassembled WGS sequence"/>
</dbReference>
<dbReference type="AlphaFoldDB" id="D8TCA2"/>
<dbReference type="OMA" id="NSAKACT"/>
<accession>D8TCA2</accession>
<dbReference type="GO" id="GO:0005576">
    <property type="term" value="C:extracellular region"/>
    <property type="evidence" value="ECO:0007669"/>
    <property type="project" value="UniProtKB-SubCell"/>
</dbReference>
<evidence type="ECO:0000256" key="5">
    <source>
        <dbReference type="ARBA" id="ARBA00023180"/>
    </source>
</evidence>
<evidence type="ECO:0000256" key="1">
    <source>
        <dbReference type="ARBA" id="ARBA00004613"/>
    </source>
</evidence>
<dbReference type="Pfam" id="PF03227">
    <property type="entry name" value="GILT"/>
    <property type="match status" value="1"/>
</dbReference>
<comment type="similarity">
    <text evidence="2">Belongs to the GILT family.</text>
</comment>